<reference evidence="4 5" key="1">
    <citation type="submission" date="2019-01" db="EMBL/GenBank/DDBJ databases">
        <authorList>
            <person name="Chen W.-M."/>
        </authorList>
    </citation>
    <scope>NUCLEOTIDE SEQUENCE [LARGE SCALE GENOMIC DNA]</scope>
    <source>
        <strain evidence="4 5">CCP-7</strain>
    </source>
</reference>
<dbReference type="OrthoDB" id="9785326at2"/>
<comment type="similarity">
    <text evidence="1">Belongs to the MlaA family.</text>
</comment>
<feature type="region of interest" description="Disordered" evidence="3">
    <location>
        <begin position="236"/>
        <end position="303"/>
    </location>
</feature>
<evidence type="ECO:0000256" key="1">
    <source>
        <dbReference type="ARBA" id="ARBA00010634"/>
    </source>
</evidence>
<sequence length="303" mass="31552">MFSALALVAALPACTTTQVGEHRLAERDPLEGLNRGVWGFNRGADKVVIKPVTTVYRAVVPKPGRDGVRNFFNNVSEPFSFINNILQGKFDRAARNFGRFLVNTTAGVGGLFDVATRAKIQPAPEDFGQTLAAWGANGGPYLMLPLFGPSTLRDGVGTGVGWFADPYSVCRRECGLPQEVRYGLIAATVIDARNSMIESGADNFLESALDPYAAARSAYLQRRQAQILNLDGAGPGADDTAATDGVANPSGASPAMGVDEDAGIPASDATSAADADAGIPPAEATPAPAPQPATPETPAPQPQ</sequence>
<name>A0A437MC38_9SPHN</name>
<keyword evidence="2" id="KW-0732">Signal</keyword>
<evidence type="ECO:0000256" key="2">
    <source>
        <dbReference type="ARBA" id="ARBA00022729"/>
    </source>
</evidence>
<organism evidence="4 5">
    <name type="scientific">Sphingomonas crocodyli</name>
    <dbReference type="NCBI Taxonomy" id="1979270"/>
    <lineage>
        <taxon>Bacteria</taxon>
        <taxon>Pseudomonadati</taxon>
        <taxon>Pseudomonadota</taxon>
        <taxon>Alphaproteobacteria</taxon>
        <taxon>Sphingomonadales</taxon>
        <taxon>Sphingomonadaceae</taxon>
        <taxon>Sphingomonas</taxon>
    </lineage>
</organism>
<dbReference type="Pfam" id="PF04333">
    <property type="entry name" value="MlaA"/>
    <property type="match status" value="1"/>
</dbReference>
<feature type="compositionally biased region" description="Low complexity" evidence="3">
    <location>
        <begin position="266"/>
        <end position="286"/>
    </location>
</feature>
<evidence type="ECO:0000313" key="5">
    <source>
        <dbReference type="Proteomes" id="UP000282971"/>
    </source>
</evidence>
<proteinExistence type="inferred from homology"/>
<feature type="compositionally biased region" description="Low complexity" evidence="3">
    <location>
        <begin position="236"/>
        <end position="245"/>
    </location>
</feature>
<accession>A0A437MC38</accession>
<comment type="caution">
    <text evidence="4">The sequence shown here is derived from an EMBL/GenBank/DDBJ whole genome shotgun (WGS) entry which is preliminary data.</text>
</comment>
<dbReference type="PANTHER" id="PTHR30035:SF3">
    <property type="entry name" value="INTERMEMBRANE PHOSPHOLIPID TRANSPORT SYSTEM LIPOPROTEIN MLAA"/>
    <property type="match status" value="1"/>
</dbReference>
<dbReference type="PANTHER" id="PTHR30035">
    <property type="entry name" value="LIPOPROTEIN VACJ-RELATED"/>
    <property type="match status" value="1"/>
</dbReference>
<dbReference type="PRINTS" id="PR01805">
    <property type="entry name" value="VACJLIPOPROT"/>
</dbReference>
<dbReference type="GO" id="GO:0120010">
    <property type="term" value="P:intermembrane phospholipid transfer"/>
    <property type="evidence" value="ECO:0007669"/>
    <property type="project" value="TreeGrafter"/>
</dbReference>
<keyword evidence="4" id="KW-0449">Lipoprotein</keyword>
<evidence type="ECO:0000313" key="4">
    <source>
        <dbReference type="EMBL" id="RVT95210.1"/>
    </source>
</evidence>
<dbReference type="Proteomes" id="UP000282971">
    <property type="component" value="Unassembled WGS sequence"/>
</dbReference>
<dbReference type="EMBL" id="SACN01000001">
    <property type="protein sequence ID" value="RVT95210.1"/>
    <property type="molecule type" value="Genomic_DNA"/>
</dbReference>
<dbReference type="GO" id="GO:0016020">
    <property type="term" value="C:membrane"/>
    <property type="evidence" value="ECO:0007669"/>
    <property type="project" value="InterPro"/>
</dbReference>
<gene>
    <name evidence="4" type="ORF">EOD43_14265</name>
</gene>
<dbReference type="AlphaFoldDB" id="A0A437MC38"/>
<dbReference type="InterPro" id="IPR007428">
    <property type="entry name" value="MlaA"/>
</dbReference>
<evidence type="ECO:0000256" key="3">
    <source>
        <dbReference type="SAM" id="MobiDB-lite"/>
    </source>
</evidence>
<protein>
    <submittedName>
        <fullName evidence="4">VacJ family lipoprotein</fullName>
    </submittedName>
</protein>
<keyword evidence="5" id="KW-1185">Reference proteome</keyword>
<feature type="compositionally biased region" description="Pro residues" evidence="3">
    <location>
        <begin position="287"/>
        <end position="303"/>
    </location>
</feature>